<comment type="caution">
    <text evidence="2">The sequence shown here is derived from an EMBL/GenBank/DDBJ whole genome shotgun (WGS) entry which is preliminary data.</text>
</comment>
<dbReference type="AlphaFoldDB" id="A0ABD5VBA1"/>
<evidence type="ECO:0000313" key="2">
    <source>
        <dbReference type="EMBL" id="MFC6906991.1"/>
    </source>
</evidence>
<keyword evidence="1" id="KW-0472">Membrane</keyword>
<evidence type="ECO:0000256" key="1">
    <source>
        <dbReference type="SAM" id="Phobius"/>
    </source>
</evidence>
<proteinExistence type="predicted"/>
<dbReference type="RefSeq" id="WP_340605571.1">
    <property type="nucleotide sequence ID" value="NZ_JBBMXV010000006.1"/>
</dbReference>
<name>A0ABD5VBA1_9EURY</name>
<accession>A0ABD5VBA1</accession>
<protein>
    <submittedName>
        <fullName evidence="2">Uncharacterized protein</fullName>
    </submittedName>
</protein>
<keyword evidence="1" id="KW-0812">Transmembrane</keyword>
<feature type="transmembrane region" description="Helical" evidence="1">
    <location>
        <begin position="30"/>
        <end position="49"/>
    </location>
</feature>
<keyword evidence="1" id="KW-1133">Transmembrane helix</keyword>
<reference evidence="2 3" key="1">
    <citation type="journal article" date="2019" name="Int. J. Syst. Evol. Microbiol.">
        <title>The Global Catalogue of Microorganisms (GCM) 10K type strain sequencing project: providing services to taxonomists for standard genome sequencing and annotation.</title>
        <authorList>
            <consortium name="The Broad Institute Genomics Platform"/>
            <consortium name="The Broad Institute Genome Sequencing Center for Infectious Disease"/>
            <person name="Wu L."/>
            <person name="Ma J."/>
        </authorList>
    </citation>
    <scope>NUCLEOTIDE SEQUENCE [LARGE SCALE GENOMIC DNA]</scope>
    <source>
        <strain evidence="2 3">CGMCC 1.3240</strain>
    </source>
</reference>
<evidence type="ECO:0000313" key="3">
    <source>
        <dbReference type="Proteomes" id="UP001596312"/>
    </source>
</evidence>
<gene>
    <name evidence="2" type="ORF">ACFQGH_17510</name>
</gene>
<sequence>MGLNTSTNTTAAKVIGAGTIGIALALSSEWGIASAAVLTMAGGILVVGAGDELSRLSIRNLVLFVGYWGLLVFGIGLGA</sequence>
<dbReference type="EMBL" id="JBHSXQ010000006">
    <property type="protein sequence ID" value="MFC6906991.1"/>
    <property type="molecule type" value="Genomic_DNA"/>
</dbReference>
<keyword evidence="3" id="KW-1185">Reference proteome</keyword>
<dbReference type="Proteomes" id="UP001596312">
    <property type="component" value="Unassembled WGS sequence"/>
</dbReference>
<feature type="transmembrane region" description="Helical" evidence="1">
    <location>
        <begin position="61"/>
        <end position="78"/>
    </location>
</feature>
<organism evidence="2 3">
    <name type="scientific">Halalkalicoccus tibetensis</name>
    <dbReference type="NCBI Taxonomy" id="175632"/>
    <lineage>
        <taxon>Archaea</taxon>
        <taxon>Methanobacteriati</taxon>
        <taxon>Methanobacteriota</taxon>
        <taxon>Stenosarchaea group</taxon>
        <taxon>Halobacteria</taxon>
        <taxon>Halobacteriales</taxon>
        <taxon>Halococcaceae</taxon>
        <taxon>Halalkalicoccus</taxon>
    </lineage>
</organism>